<evidence type="ECO:0000313" key="2">
    <source>
        <dbReference type="Proteomes" id="UP000280834"/>
    </source>
</evidence>
<dbReference type="EMBL" id="UZAG01005387">
    <property type="protein sequence ID" value="VDO17715.1"/>
    <property type="molecule type" value="Genomic_DNA"/>
</dbReference>
<reference evidence="1 2" key="1">
    <citation type="submission" date="2018-11" db="EMBL/GenBank/DDBJ databases">
        <authorList>
            <consortium name="Pathogen Informatics"/>
        </authorList>
    </citation>
    <scope>NUCLEOTIDE SEQUENCE [LARGE SCALE GENOMIC DNA]</scope>
</reference>
<accession>A0A3P7WWE2</accession>
<organism evidence="1 2">
    <name type="scientific">Brugia timori</name>
    <dbReference type="NCBI Taxonomy" id="42155"/>
    <lineage>
        <taxon>Eukaryota</taxon>
        <taxon>Metazoa</taxon>
        <taxon>Ecdysozoa</taxon>
        <taxon>Nematoda</taxon>
        <taxon>Chromadorea</taxon>
        <taxon>Rhabditida</taxon>
        <taxon>Spirurina</taxon>
        <taxon>Spiruromorpha</taxon>
        <taxon>Filarioidea</taxon>
        <taxon>Onchocercidae</taxon>
        <taxon>Brugia</taxon>
    </lineage>
</organism>
<sequence>MPFSSFSFEFSPVSPISFSIEMSDTSPTSSCRDDIDMVVVSLTLFAMLMSLDGLKIRLKRLPKIPAEVDATDSSINSSGCRAK</sequence>
<evidence type="ECO:0000313" key="1">
    <source>
        <dbReference type="EMBL" id="VDO17715.1"/>
    </source>
</evidence>
<dbReference type="Proteomes" id="UP000280834">
    <property type="component" value="Unassembled WGS sequence"/>
</dbReference>
<protein>
    <submittedName>
        <fullName evidence="1">Uncharacterized protein</fullName>
    </submittedName>
</protein>
<name>A0A3P7WWE2_9BILA</name>
<keyword evidence="2" id="KW-1185">Reference proteome</keyword>
<proteinExistence type="predicted"/>
<gene>
    <name evidence="1" type="ORF">BTMF_LOCUS5127</name>
</gene>
<dbReference type="AlphaFoldDB" id="A0A3P7WWE2"/>